<evidence type="ECO:0000256" key="3">
    <source>
        <dbReference type="SAM" id="Coils"/>
    </source>
</evidence>
<dbReference type="PRINTS" id="PR00195">
    <property type="entry name" value="DYNAMIN"/>
</dbReference>
<dbReference type="GO" id="GO:0016559">
    <property type="term" value="P:peroxisome fission"/>
    <property type="evidence" value="ECO:0007669"/>
    <property type="project" value="TreeGrafter"/>
</dbReference>
<evidence type="ECO:0000256" key="2">
    <source>
        <dbReference type="ARBA" id="ARBA00023134"/>
    </source>
</evidence>
<dbReference type="Gene3D" id="1.20.120.1240">
    <property type="entry name" value="Dynamin, middle domain"/>
    <property type="match status" value="1"/>
</dbReference>
<dbReference type="EMBL" id="CP023326">
    <property type="protein sequence ID" value="ATY66044.1"/>
    <property type="molecule type" value="Genomic_DNA"/>
</dbReference>
<dbReference type="GO" id="GO:0005739">
    <property type="term" value="C:mitochondrion"/>
    <property type="evidence" value="ECO:0007669"/>
    <property type="project" value="TreeGrafter"/>
</dbReference>
<dbReference type="InterPro" id="IPR022812">
    <property type="entry name" value="Dynamin"/>
</dbReference>
<dbReference type="OrthoDB" id="415706at2759"/>
<dbReference type="GO" id="GO:0005525">
    <property type="term" value="F:GTP binding"/>
    <property type="evidence" value="ECO:0007669"/>
    <property type="project" value="InterPro"/>
</dbReference>
<dbReference type="InterPro" id="IPR001401">
    <property type="entry name" value="Dynamin_GTPase"/>
</dbReference>
<dbReference type="Pfam" id="PF01031">
    <property type="entry name" value="Dynamin_M"/>
    <property type="match status" value="1"/>
</dbReference>
<evidence type="ECO:0000313" key="7">
    <source>
        <dbReference type="EMBL" id="ATY66044.1"/>
    </source>
</evidence>
<feature type="domain" description="GED" evidence="5">
    <location>
        <begin position="579"/>
        <end position="670"/>
    </location>
</feature>
<sequence>MKSLTTQGLEQLCSREQLHLLNAVDSLRSQGLSYYISLPQIIVCGDQSSGKSSVLESISGVSFPVKSSLCTRFPTELILRNTAVSSINVSIVPHHSRHESDKESLSKFHETLLDFKDLPALIESAKTAMGVMTMGKAFSEDILRIEVNGPDRPHLTIVDLPGLIHSENKHQSASDIQLINNVVQGYMKEPRSIILAVVSAKNDYANQIVLKLARDADPRGTRTLDVEFRLGWHVLRNRDTEAENWTFDQRDAAELQFLSSGAWVGLSSKDLGIKPLRTRLSDVLVRQIASELPNLIEEIAELTSECQNSLEKLGLPRDTIYEQRMYLIRISQSFQTVLQAMVHGTYNDPYFGDAMSLTGYQKRTRAVVQNLNRAFAAEMARNGRRYKVVADVDDAASESSEILTRDDYIEKVVLIIQRGRGRELPGMFNPMIVTELFRELSSPWRKIAESHVQEVWKAVRLSLSHLVTHIADSTTVKAILTHVFEPKLDSLRQVLHEKLSGLLKPHHSGHPITYNHYFTTTLQNIRQERERSRVIALLKAMFGQVSLSSATTVHASVDFGRFVDKLVLPQEPDMDYFSASEALDFLEAYYKIALKRFIDDVAVEVIEACLLDKLSEIMDPSSIFMMSEAEVASIAAETEESRTAREELRTKIKILKGGSETCKKIAAVYSNLSGNAVSDTDKTADHSGNKSPATDLMAETDIKEQYVSEATPEVTPEATPEVIPSENEFWGEPVPEPEPELVPDEAPIMLDGIECNRPARSSKKKKKKASGWSSGWSDEPAPVPEDPLEDPREFAKKTW</sequence>
<dbReference type="GO" id="GO:0016020">
    <property type="term" value="C:membrane"/>
    <property type="evidence" value="ECO:0007669"/>
    <property type="project" value="TreeGrafter"/>
</dbReference>
<dbReference type="AlphaFoldDB" id="A0A2H4SSF8"/>
<feature type="region of interest" description="Disordered" evidence="4">
    <location>
        <begin position="752"/>
        <end position="799"/>
    </location>
</feature>
<accession>A0A2H4SSF8</accession>
<dbReference type="GO" id="GO:0000266">
    <property type="term" value="P:mitochondrial fission"/>
    <property type="evidence" value="ECO:0007669"/>
    <property type="project" value="TreeGrafter"/>
</dbReference>
<dbReference type="GO" id="GO:0048312">
    <property type="term" value="P:intracellular distribution of mitochondria"/>
    <property type="evidence" value="ECO:0007669"/>
    <property type="project" value="TreeGrafter"/>
</dbReference>
<feature type="compositionally biased region" description="Basic residues" evidence="4">
    <location>
        <begin position="760"/>
        <end position="769"/>
    </location>
</feature>
<evidence type="ECO:0000256" key="4">
    <source>
        <dbReference type="SAM" id="MobiDB-lite"/>
    </source>
</evidence>
<feature type="compositionally biased region" description="Basic and acidic residues" evidence="4">
    <location>
        <begin position="789"/>
        <end position="799"/>
    </location>
</feature>
<dbReference type="InterPro" id="IPR020850">
    <property type="entry name" value="GED_dom"/>
</dbReference>
<evidence type="ECO:0000313" key="8">
    <source>
        <dbReference type="Proteomes" id="UP000323067"/>
    </source>
</evidence>
<proteinExistence type="predicted"/>
<dbReference type="SMART" id="SM00053">
    <property type="entry name" value="DYNc"/>
    <property type="match status" value="1"/>
</dbReference>
<dbReference type="Proteomes" id="UP000323067">
    <property type="component" value="Chromosome iii"/>
</dbReference>
<dbReference type="GO" id="GO:0003924">
    <property type="term" value="F:GTPase activity"/>
    <property type="evidence" value="ECO:0007669"/>
    <property type="project" value="InterPro"/>
</dbReference>
<keyword evidence="2" id="KW-0342">GTP-binding</keyword>
<dbReference type="PROSITE" id="PS51388">
    <property type="entry name" value="GED"/>
    <property type="match status" value="1"/>
</dbReference>
<dbReference type="GO" id="GO:0008017">
    <property type="term" value="F:microtubule binding"/>
    <property type="evidence" value="ECO:0007669"/>
    <property type="project" value="TreeGrafter"/>
</dbReference>
<keyword evidence="3" id="KW-0175">Coiled coil</keyword>
<dbReference type="PANTHER" id="PTHR11566:SF21">
    <property type="entry name" value="DYNAMIN RELATED PROTEIN 1, ISOFORM A"/>
    <property type="match status" value="1"/>
</dbReference>
<feature type="domain" description="Dynamin-type G" evidence="6">
    <location>
        <begin position="35"/>
        <end position="316"/>
    </location>
</feature>
<dbReference type="InterPro" id="IPR030381">
    <property type="entry name" value="G_DYNAMIN_dom"/>
</dbReference>
<reference evidence="7 8" key="1">
    <citation type="journal article" date="2017" name="BMC Genomics">
        <title>Chromosome level assembly and secondary metabolite potential of the parasitic fungus Cordyceps militaris.</title>
        <authorList>
            <person name="Kramer G.J."/>
            <person name="Nodwell J.R."/>
        </authorList>
    </citation>
    <scope>NUCLEOTIDE SEQUENCE [LARGE SCALE GENOMIC DNA]</scope>
    <source>
        <strain evidence="7 8">ATCC 34164</strain>
    </source>
</reference>
<dbReference type="CDD" id="cd08771">
    <property type="entry name" value="DLP_1"/>
    <property type="match status" value="1"/>
</dbReference>
<dbReference type="VEuPathDB" id="FungiDB:CCM_08603"/>
<dbReference type="GO" id="GO:0005874">
    <property type="term" value="C:microtubule"/>
    <property type="evidence" value="ECO:0007669"/>
    <property type="project" value="TreeGrafter"/>
</dbReference>
<organism evidence="7 8">
    <name type="scientific">Cordyceps militaris</name>
    <name type="common">Caterpillar fungus</name>
    <name type="synonym">Clavaria militaris</name>
    <dbReference type="NCBI Taxonomy" id="73501"/>
    <lineage>
        <taxon>Eukaryota</taxon>
        <taxon>Fungi</taxon>
        <taxon>Dikarya</taxon>
        <taxon>Ascomycota</taxon>
        <taxon>Pezizomycotina</taxon>
        <taxon>Sordariomycetes</taxon>
        <taxon>Hypocreomycetidae</taxon>
        <taxon>Hypocreales</taxon>
        <taxon>Cordycipitaceae</taxon>
        <taxon>Cordyceps</taxon>
    </lineage>
</organism>
<dbReference type="VEuPathDB" id="FungiDB:A9K55_001958"/>
<evidence type="ECO:0000259" key="6">
    <source>
        <dbReference type="PROSITE" id="PS51718"/>
    </source>
</evidence>
<protein>
    <submittedName>
        <fullName evidence="7">Dynamin GTPase</fullName>
    </submittedName>
</protein>
<dbReference type="PANTHER" id="PTHR11566">
    <property type="entry name" value="DYNAMIN"/>
    <property type="match status" value="1"/>
</dbReference>
<dbReference type="InterPro" id="IPR027417">
    <property type="entry name" value="P-loop_NTPase"/>
</dbReference>
<dbReference type="SUPFAM" id="SSF52540">
    <property type="entry name" value="P-loop containing nucleoside triphosphate hydrolases"/>
    <property type="match status" value="1"/>
</dbReference>
<dbReference type="InterPro" id="IPR000375">
    <property type="entry name" value="Dynamin_stalk"/>
</dbReference>
<dbReference type="Pfam" id="PF00350">
    <property type="entry name" value="Dynamin_N"/>
    <property type="match status" value="1"/>
</dbReference>
<dbReference type="InterPro" id="IPR045063">
    <property type="entry name" value="Dynamin_N"/>
</dbReference>
<evidence type="ECO:0000259" key="5">
    <source>
        <dbReference type="PROSITE" id="PS51388"/>
    </source>
</evidence>
<name>A0A2H4SSF8_CORMI</name>
<gene>
    <name evidence="7" type="ORF">A9K55_001958</name>
</gene>
<feature type="coiled-coil region" evidence="3">
    <location>
        <begin position="285"/>
        <end position="312"/>
    </location>
</feature>
<keyword evidence="1" id="KW-0547">Nucleotide-binding</keyword>
<evidence type="ECO:0000256" key="1">
    <source>
        <dbReference type="ARBA" id="ARBA00022741"/>
    </source>
</evidence>
<dbReference type="Gene3D" id="3.40.50.300">
    <property type="entry name" value="P-loop containing nucleotide triphosphate hydrolases"/>
    <property type="match status" value="1"/>
</dbReference>
<dbReference type="PROSITE" id="PS51718">
    <property type="entry name" value="G_DYNAMIN_2"/>
    <property type="match status" value="1"/>
</dbReference>
<dbReference type="GO" id="GO:0006897">
    <property type="term" value="P:endocytosis"/>
    <property type="evidence" value="ECO:0007669"/>
    <property type="project" value="TreeGrafter"/>
</dbReference>